<feature type="domain" description="IRG-type G" evidence="5">
    <location>
        <begin position="40"/>
        <end position="213"/>
    </location>
</feature>
<dbReference type="AlphaFoldDB" id="A0A3Q1I665"/>
<accession>A0A3Q1I665</accession>
<evidence type="ECO:0000313" key="7">
    <source>
        <dbReference type="Proteomes" id="UP000265040"/>
    </source>
</evidence>
<dbReference type="InterPro" id="IPR027417">
    <property type="entry name" value="P-loop_NTPase"/>
</dbReference>
<keyword evidence="4" id="KW-0342">GTP-binding</keyword>
<dbReference type="PROSITE" id="PS51716">
    <property type="entry name" value="G_IRG"/>
    <property type="match status" value="1"/>
</dbReference>
<dbReference type="GO" id="GO:0016020">
    <property type="term" value="C:membrane"/>
    <property type="evidence" value="ECO:0007669"/>
    <property type="project" value="InterPro"/>
</dbReference>
<dbReference type="FunFam" id="3.40.50.300:FF:000541">
    <property type="entry name" value="Immunity related GTPase M"/>
    <property type="match status" value="1"/>
</dbReference>
<dbReference type="PANTHER" id="PTHR32341:SF10">
    <property type="entry name" value="INTERFERON-INDUCIBLE GTPASE 5"/>
    <property type="match status" value="1"/>
</dbReference>
<dbReference type="PANTHER" id="PTHR32341">
    <property type="entry name" value="INTERFERON-INDUCIBLE GTPASE"/>
    <property type="match status" value="1"/>
</dbReference>
<keyword evidence="3" id="KW-0378">Hydrolase</keyword>
<dbReference type="InterPro" id="IPR030385">
    <property type="entry name" value="G_IRG_dom"/>
</dbReference>
<keyword evidence="2" id="KW-0547">Nucleotide-binding</keyword>
<dbReference type="GO" id="GO:0005525">
    <property type="term" value="F:GTP binding"/>
    <property type="evidence" value="ECO:0007669"/>
    <property type="project" value="UniProtKB-KW"/>
</dbReference>
<dbReference type="InterPro" id="IPR051515">
    <property type="entry name" value="IRG"/>
</dbReference>
<evidence type="ECO:0000256" key="1">
    <source>
        <dbReference type="ARBA" id="ARBA00005429"/>
    </source>
</evidence>
<dbReference type="InterPro" id="IPR007743">
    <property type="entry name" value="Immunity-related_GTPase-like"/>
</dbReference>
<evidence type="ECO:0000256" key="2">
    <source>
        <dbReference type="ARBA" id="ARBA00022741"/>
    </source>
</evidence>
<dbReference type="SUPFAM" id="SSF52540">
    <property type="entry name" value="P-loop containing nucleoside triphosphate hydrolases"/>
    <property type="match status" value="1"/>
</dbReference>
<dbReference type="Ensembl" id="ENSATET00000017228.3">
    <property type="protein sequence ID" value="ENSATEP00000016942.3"/>
    <property type="gene ID" value="ENSATEG00000011665.3"/>
</dbReference>
<evidence type="ECO:0000256" key="4">
    <source>
        <dbReference type="ARBA" id="ARBA00023134"/>
    </source>
</evidence>
<keyword evidence="7" id="KW-1185">Reference proteome</keyword>
<reference evidence="6" key="1">
    <citation type="submission" date="2021-04" db="EMBL/GenBank/DDBJ databases">
        <authorList>
            <consortium name="Wellcome Sanger Institute Data Sharing"/>
        </authorList>
    </citation>
    <scope>NUCLEOTIDE SEQUENCE [LARGE SCALE GENOMIC DNA]</scope>
</reference>
<dbReference type="Proteomes" id="UP000265040">
    <property type="component" value="Chromosome 12"/>
</dbReference>
<organism evidence="6 7">
    <name type="scientific">Anabas testudineus</name>
    <name type="common">Climbing perch</name>
    <name type="synonym">Anthias testudineus</name>
    <dbReference type="NCBI Taxonomy" id="64144"/>
    <lineage>
        <taxon>Eukaryota</taxon>
        <taxon>Metazoa</taxon>
        <taxon>Chordata</taxon>
        <taxon>Craniata</taxon>
        <taxon>Vertebrata</taxon>
        <taxon>Euteleostomi</taxon>
        <taxon>Actinopterygii</taxon>
        <taxon>Neopterygii</taxon>
        <taxon>Teleostei</taxon>
        <taxon>Neoteleostei</taxon>
        <taxon>Acanthomorphata</taxon>
        <taxon>Anabantaria</taxon>
        <taxon>Anabantiformes</taxon>
        <taxon>Anabantoidei</taxon>
        <taxon>Anabantidae</taxon>
        <taxon>Anabas</taxon>
    </lineage>
</organism>
<dbReference type="GO" id="GO:0016787">
    <property type="term" value="F:hydrolase activity"/>
    <property type="evidence" value="ECO:0007669"/>
    <property type="project" value="UniProtKB-KW"/>
</dbReference>
<name>A0A3Q1I665_ANATE</name>
<comment type="similarity">
    <text evidence="1">Belongs to the TRAFAC class dynamin-like GTPase superfamily. IRG family.</text>
</comment>
<protein>
    <recommendedName>
        <fullName evidence="5">IRG-type G domain-containing protein</fullName>
    </recommendedName>
</protein>
<dbReference type="GeneTree" id="ENSGT00950000183007"/>
<proteinExistence type="inferred from homology"/>
<dbReference type="Gene3D" id="3.40.50.300">
    <property type="entry name" value="P-loop containing nucleotide triphosphate hydrolases"/>
    <property type="match status" value="1"/>
</dbReference>
<evidence type="ECO:0000259" key="5">
    <source>
        <dbReference type="PROSITE" id="PS51716"/>
    </source>
</evidence>
<reference evidence="6" key="2">
    <citation type="submission" date="2025-08" db="UniProtKB">
        <authorList>
            <consortium name="Ensembl"/>
        </authorList>
    </citation>
    <scope>IDENTIFICATION</scope>
</reference>
<sequence length="390" mass="43731">IADSFDIELDIDDIKEKLQNNDFAAAVAKIQSYLKKQNEIALNIGVAGECGSGKSTFVNAIRGLANSAEGAAPTNCVETTMEVKFYPHPNYPNIIFWDLPGDGTTKFPAHKYLKHVGFERFDFFIIISADRFRENDVKLALEIKRMQKKFYFVRSKIDHNLRDEEDDQRIRENCCHSKYLKQQGFESPQVFLVSSFELQKHDFSLLYETLEKELPEHKRHALLLAMPNINLEIIEKKKEAFQANIKYVSMLSGGAAAVPVPGLSTTVDVALMVCHVTRYVFGFGLDLASLKRLSNTSDVPLEALLDVIISPLAAKEITVDLVMKLLSQTASTVVCMAAEELSRFIPFLGIPLSMSFSVATTYRGLKMFLNMLADDAQRVFKKSLGLNPSV</sequence>
<evidence type="ECO:0000256" key="3">
    <source>
        <dbReference type="ARBA" id="ARBA00022801"/>
    </source>
</evidence>
<dbReference type="Pfam" id="PF05049">
    <property type="entry name" value="IIGP"/>
    <property type="match status" value="1"/>
</dbReference>
<evidence type="ECO:0000313" key="6">
    <source>
        <dbReference type="Ensembl" id="ENSATEP00000016942.3"/>
    </source>
</evidence>
<reference evidence="6" key="3">
    <citation type="submission" date="2025-09" db="UniProtKB">
        <authorList>
            <consortium name="Ensembl"/>
        </authorList>
    </citation>
    <scope>IDENTIFICATION</scope>
</reference>